<reference evidence="3 4" key="1">
    <citation type="submission" date="2016-03" db="EMBL/GenBank/DDBJ databases">
        <title>Draft genome sequence of the Vibrio tubiashii subs. europaeus.</title>
        <authorList>
            <person name="Spinard E."/>
            <person name="Dubert J."/>
            <person name="Nelson D.R."/>
            <person name="Barja J.L."/>
        </authorList>
    </citation>
    <scope>NUCLEOTIDE SEQUENCE [LARGE SCALE GENOMIC DNA]</scope>
    <source>
        <strain evidence="4">PP-638</strain>
        <strain evidence="3">PP2-638</strain>
        <plasmid evidence="3">p251_like</plasmid>
    </source>
</reference>
<reference evidence="2" key="2">
    <citation type="submission" date="2022-11" db="EMBL/GenBank/DDBJ databases">
        <title>Role of the vibriolysin VemA secreted by the emergent pathogen Vibrio europaeus in the colonization of Manila clam mucus.</title>
        <authorList>
            <person name="Martinez C."/>
            <person name="Rodriguez S."/>
            <person name="Vences A."/>
            <person name="Barja J.L."/>
            <person name="Toranzo A.E."/>
            <person name="Dubert J."/>
        </authorList>
    </citation>
    <scope>NUCLEOTIDE SEQUENCE</scope>
    <source>
        <strain evidence="2">3454</strain>
    </source>
</reference>
<dbReference type="Gene3D" id="3.40.50.150">
    <property type="entry name" value="Vaccinia Virus protein VP39"/>
    <property type="match status" value="1"/>
</dbReference>
<sequence length="274" mass="31691">MNPQLLNDFLRQDECHHLLMDFGNQAFSERMLKEHLDQNSEFASRKLDEISCQVDFLYQRYLKPGDQVLDLACGPGLYTSKLASHQVHCTGFDISPAAIDYAQQQASQYENYQVADLNQFTLETQFDLVLMLFGIANNLRDLDGLLEQLKYNLKPQGKLVIELMDLEFMKGLVAGDGTWTYMNEGGLLSDNPHYQLCRRVWHEDERKLIDRNLIIEDNAQIQVFEGLFWGYCLESLNHLLEKHGFLPGRKVCHELDKGELSQHFFLIETALSPR</sequence>
<dbReference type="RefSeq" id="WP_069669697.1">
    <property type="nucleotide sequence ID" value="NZ_JAPFIM010000025.1"/>
</dbReference>
<name>A0A178J3N3_9VIBR</name>
<dbReference type="GO" id="GO:0032259">
    <property type="term" value="P:methylation"/>
    <property type="evidence" value="ECO:0007669"/>
    <property type="project" value="UniProtKB-KW"/>
</dbReference>
<evidence type="ECO:0000313" key="2">
    <source>
        <dbReference type="EMBL" id="MDC5743364.1"/>
    </source>
</evidence>
<dbReference type="SUPFAM" id="SSF53335">
    <property type="entry name" value="S-adenosyl-L-methionine-dependent methyltransferases"/>
    <property type="match status" value="1"/>
</dbReference>
<evidence type="ECO:0000313" key="3">
    <source>
        <dbReference type="EMBL" id="OAM96673.1"/>
    </source>
</evidence>
<organism evidence="3 4">
    <name type="scientific">Vibrio europaeus</name>
    <dbReference type="NCBI Taxonomy" id="300876"/>
    <lineage>
        <taxon>Bacteria</taxon>
        <taxon>Pseudomonadati</taxon>
        <taxon>Pseudomonadota</taxon>
        <taxon>Gammaproteobacteria</taxon>
        <taxon>Vibrionales</taxon>
        <taxon>Vibrionaceae</taxon>
        <taxon>Vibrio</taxon>
        <taxon>Vibrio oreintalis group</taxon>
    </lineage>
</organism>
<dbReference type="PANTHER" id="PTHR43861">
    <property type="entry name" value="TRANS-ACONITATE 2-METHYLTRANSFERASE-RELATED"/>
    <property type="match status" value="1"/>
</dbReference>
<keyword evidence="3" id="KW-0808">Transferase</keyword>
<dbReference type="InterPro" id="IPR025714">
    <property type="entry name" value="Methyltranfer_dom"/>
</dbReference>
<comment type="caution">
    <text evidence="3">The sequence shown here is derived from an EMBL/GenBank/DDBJ whole genome shotgun (WGS) entry which is preliminary data.</text>
</comment>
<dbReference type="Pfam" id="PF13847">
    <property type="entry name" value="Methyltransf_31"/>
    <property type="match status" value="1"/>
</dbReference>
<dbReference type="EMBL" id="JAPFIT010000033">
    <property type="protein sequence ID" value="MDC5743364.1"/>
    <property type="molecule type" value="Genomic_DNA"/>
</dbReference>
<geneLocation type="plasmid" evidence="3">
    <name>p251_like</name>
</geneLocation>
<dbReference type="InterPro" id="IPR029063">
    <property type="entry name" value="SAM-dependent_MTases_sf"/>
</dbReference>
<feature type="domain" description="Methyltransferase" evidence="1">
    <location>
        <begin position="63"/>
        <end position="165"/>
    </location>
</feature>
<keyword evidence="3" id="KW-0489">Methyltransferase</keyword>
<dbReference type="GeneID" id="78078707"/>
<dbReference type="AlphaFoldDB" id="A0A178J3N3"/>
<dbReference type="OrthoDB" id="9791837at2"/>
<dbReference type="CDD" id="cd02440">
    <property type="entry name" value="AdoMet_MTases"/>
    <property type="match status" value="1"/>
</dbReference>
<keyword evidence="5" id="KW-1185">Reference proteome</keyword>
<keyword evidence="3" id="KW-0614">Plasmid</keyword>
<gene>
    <name evidence="3" type="ORF">AZ468_23545</name>
    <name evidence="2" type="ORF">OPW20_25195</name>
</gene>
<accession>A0A178J3N3</accession>
<evidence type="ECO:0000259" key="1">
    <source>
        <dbReference type="Pfam" id="PF13847"/>
    </source>
</evidence>
<protein>
    <submittedName>
        <fullName evidence="2 3">SAM-dependent methyltransferase</fullName>
    </submittedName>
</protein>
<evidence type="ECO:0000313" key="4">
    <source>
        <dbReference type="Proteomes" id="UP000094761"/>
    </source>
</evidence>
<dbReference type="Proteomes" id="UP001150001">
    <property type="component" value="Unassembled WGS sequence"/>
</dbReference>
<evidence type="ECO:0000313" key="5">
    <source>
        <dbReference type="Proteomes" id="UP001150001"/>
    </source>
</evidence>
<proteinExistence type="predicted"/>
<dbReference type="Proteomes" id="UP000094761">
    <property type="component" value="Unassembled WGS sequence"/>
</dbReference>
<dbReference type="EMBL" id="LUAX01000008">
    <property type="protein sequence ID" value="OAM96673.1"/>
    <property type="molecule type" value="Genomic_DNA"/>
</dbReference>
<dbReference type="GO" id="GO:0008168">
    <property type="term" value="F:methyltransferase activity"/>
    <property type="evidence" value="ECO:0007669"/>
    <property type="project" value="UniProtKB-KW"/>
</dbReference>